<dbReference type="FunFam" id="3.40.50.150:FF:000025">
    <property type="entry name" value="N-terminal Xaa-Pro-Lys N-methyltransferase 1"/>
    <property type="match status" value="1"/>
</dbReference>
<evidence type="ECO:0000256" key="8">
    <source>
        <dbReference type="ARBA" id="ARBA00047306"/>
    </source>
</evidence>
<evidence type="ECO:0000256" key="2">
    <source>
        <dbReference type="ARBA" id="ARBA00022603"/>
    </source>
</evidence>
<evidence type="ECO:0000313" key="14">
    <source>
        <dbReference type="EMBL" id="KAF2771103.1"/>
    </source>
</evidence>
<dbReference type="InterPro" id="IPR029063">
    <property type="entry name" value="SAM-dependent_MTases_sf"/>
</dbReference>
<dbReference type="OrthoDB" id="1298661at2759"/>
<keyword evidence="4 12" id="KW-0949">S-adenosyl-L-methionine</keyword>
<comment type="catalytic activity">
    <reaction evidence="10">
        <text>N-terminal L-alanyl-L-prolyl-L-lysyl-[protein] + 3 S-adenosyl-L-methionine = N-terminal N,N,N-trimethyl-L-alanyl-L-prolyl-L-lysyl-[protein] + 3 S-adenosyl-L-homocysteine + 3 H(+)</text>
        <dbReference type="Rhea" id="RHEA:54712"/>
        <dbReference type="Rhea" id="RHEA-COMP:13785"/>
        <dbReference type="Rhea" id="RHEA-COMP:13971"/>
        <dbReference type="ChEBI" id="CHEBI:15378"/>
        <dbReference type="ChEBI" id="CHEBI:57856"/>
        <dbReference type="ChEBI" id="CHEBI:59789"/>
        <dbReference type="ChEBI" id="CHEBI:138057"/>
        <dbReference type="ChEBI" id="CHEBI:138315"/>
        <dbReference type="EC" id="2.1.1.244"/>
    </reaction>
</comment>
<evidence type="ECO:0000256" key="6">
    <source>
        <dbReference type="ARBA" id="ARBA00039449"/>
    </source>
</evidence>
<evidence type="ECO:0000313" key="15">
    <source>
        <dbReference type="Proteomes" id="UP000799436"/>
    </source>
</evidence>
<feature type="compositionally biased region" description="Basic and acidic residues" evidence="13">
    <location>
        <begin position="23"/>
        <end position="32"/>
    </location>
</feature>
<feature type="region of interest" description="Disordered" evidence="13">
    <location>
        <begin position="1"/>
        <end position="49"/>
    </location>
</feature>
<evidence type="ECO:0000256" key="10">
    <source>
        <dbReference type="ARBA" id="ARBA00048167"/>
    </source>
</evidence>
<keyword evidence="3" id="KW-0808">Transferase</keyword>
<dbReference type="GO" id="GO:0032259">
    <property type="term" value="P:methylation"/>
    <property type="evidence" value="ECO:0007669"/>
    <property type="project" value="UniProtKB-KW"/>
</dbReference>
<dbReference type="EMBL" id="ML995821">
    <property type="protein sequence ID" value="KAF2771103.1"/>
    <property type="molecule type" value="Genomic_DNA"/>
</dbReference>
<feature type="binding site" evidence="12">
    <location>
        <position position="110"/>
    </location>
    <ligand>
        <name>S-adenosyl-L-methionine</name>
        <dbReference type="ChEBI" id="CHEBI:59789"/>
    </ligand>
</feature>
<comment type="catalytic activity">
    <reaction evidence="9">
        <text>N-terminal L-prolyl-L-prolyl-L-lysyl-[protein] + 2 S-adenosyl-L-methionine = N-terminal N,N-dimethyl-L-prolyl-L-prolyl-L-lysyl-[protein] + 2 S-adenosyl-L-homocysteine + 2 H(+)</text>
        <dbReference type="Rhea" id="RHEA:54736"/>
        <dbReference type="Rhea" id="RHEA-COMP:13787"/>
        <dbReference type="Rhea" id="RHEA-COMP:13974"/>
        <dbReference type="ChEBI" id="CHEBI:15378"/>
        <dbReference type="ChEBI" id="CHEBI:57856"/>
        <dbReference type="ChEBI" id="CHEBI:59789"/>
        <dbReference type="ChEBI" id="CHEBI:138059"/>
        <dbReference type="ChEBI" id="CHEBI:138318"/>
        <dbReference type="EC" id="2.1.1.244"/>
    </reaction>
</comment>
<evidence type="ECO:0000256" key="11">
    <source>
        <dbReference type="ARBA" id="ARBA00082558"/>
    </source>
</evidence>
<protein>
    <recommendedName>
        <fullName evidence="6">Alpha N-terminal protein methyltransferase 1</fullName>
        <ecNumber evidence="5">2.1.1.244</ecNumber>
    </recommendedName>
    <alternativeName>
        <fullName evidence="11">Translation associated element 1</fullName>
    </alternativeName>
    <alternativeName>
        <fullName evidence="7">X-Pro-Lys N-terminal protein methyltransferase 1</fullName>
    </alternativeName>
</protein>
<dbReference type="Gene3D" id="3.40.50.150">
    <property type="entry name" value="Vaccinia Virus protein VP39"/>
    <property type="match status" value="1"/>
</dbReference>
<accession>A0A6G1LDT5</accession>
<comment type="similarity">
    <text evidence="1">Belongs to the methyltransferase superfamily. NTM1 family.</text>
</comment>
<organism evidence="14 15">
    <name type="scientific">Teratosphaeria nubilosa</name>
    <dbReference type="NCBI Taxonomy" id="161662"/>
    <lineage>
        <taxon>Eukaryota</taxon>
        <taxon>Fungi</taxon>
        <taxon>Dikarya</taxon>
        <taxon>Ascomycota</taxon>
        <taxon>Pezizomycotina</taxon>
        <taxon>Dothideomycetes</taxon>
        <taxon>Dothideomycetidae</taxon>
        <taxon>Mycosphaerellales</taxon>
        <taxon>Teratosphaeriaceae</taxon>
        <taxon>Teratosphaeria</taxon>
    </lineage>
</organism>
<dbReference type="PANTHER" id="PTHR12753">
    <property type="entry name" value="AD-003 - RELATED"/>
    <property type="match status" value="1"/>
</dbReference>
<dbReference type="PANTHER" id="PTHR12753:SF0">
    <property type="entry name" value="ALPHA N-TERMINAL PROTEIN METHYLTRANSFERASE 1"/>
    <property type="match status" value="1"/>
</dbReference>
<evidence type="ECO:0000256" key="4">
    <source>
        <dbReference type="ARBA" id="ARBA00022691"/>
    </source>
</evidence>
<dbReference type="Proteomes" id="UP000799436">
    <property type="component" value="Unassembled WGS sequence"/>
</dbReference>
<dbReference type="InterPro" id="IPR008576">
    <property type="entry name" value="MeTrfase_NTM1"/>
</dbReference>
<feature type="compositionally biased region" description="Basic and acidic residues" evidence="13">
    <location>
        <begin position="1"/>
        <end position="10"/>
    </location>
</feature>
<gene>
    <name evidence="14" type="ORF">EJ03DRAFT_45600</name>
</gene>
<dbReference type="GO" id="GO:0071885">
    <property type="term" value="F:N-terminal protein N-methyltransferase activity"/>
    <property type="evidence" value="ECO:0007669"/>
    <property type="project" value="UniProtKB-EC"/>
</dbReference>
<feature type="binding site" evidence="12">
    <location>
        <position position="115"/>
    </location>
    <ligand>
        <name>S-adenosyl-L-methionine</name>
        <dbReference type="ChEBI" id="CHEBI:59789"/>
    </ligand>
</feature>
<dbReference type="AlphaFoldDB" id="A0A6G1LDT5"/>
<evidence type="ECO:0000256" key="12">
    <source>
        <dbReference type="PIRSR" id="PIRSR016958-1"/>
    </source>
</evidence>
<evidence type="ECO:0000256" key="3">
    <source>
        <dbReference type="ARBA" id="ARBA00022679"/>
    </source>
</evidence>
<dbReference type="CDD" id="cd02440">
    <property type="entry name" value="AdoMet_MTases"/>
    <property type="match status" value="1"/>
</dbReference>
<name>A0A6G1LDT5_9PEZI</name>
<keyword evidence="15" id="KW-1185">Reference proteome</keyword>
<evidence type="ECO:0000256" key="5">
    <source>
        <dbReference type="ARBA" id="ARBA00039112"/>
    </source>
</evidence>
<evidence type="ECO:0000256" key="7">
    <source>
        <dbReference type="ARBA" id="ARBA00043129"/>
    </source>
</evidence>
<dbReference type="EC" id="2.1.1.244" evidence="5"/>
<comment type="catalytic activity">
    <reaction evidence="8">
        <text>N-terminal L-seryl-L-prolyl-L-lysyl-[protein] + 3 S-adenosyl-L-methionine = N-terminal N,N,N-trimethyl-L-seryl-L-prolyl-L-lysyl-[protein] + 3 S-adenosyl-L-homocysteine + 3 H(+)</text>
        <dbReference type="Rhea" id="RHEA:54724"/>
        <dbReference type="Rhea" id="RHEA-COMP:13789"/>
        <dbReference type="Rhea" id="RHEA-COMP:13973"/>
        <dbReference type="ChEBI" id="CHEBI:15378"/>
        <dbReference type="ChEBI" id="CHEBI:57856"/>
        <dbReference type="ChEBI" id="CHEBI:59789"/>
        <dbReference type="ChEBI" id="CHEBI:138061"/>
        <dbReference type="ChEBI" id="CHEBI:138317"/>
        <dbReference type="EC" id="2.1.1.244"/>
    </reaction>
</comment>
<dbReference type="SUPFAM" id="SSF53335">
    <property type="entry name" value="S-adenosyl-L-methionine-dependent methyltransferases"/>
    <property type="match status" value="1"/>
</dbReference>
<proteinExistence type="inferred from homology"/>
<evidence type="ECO:0000256" key="13">
    <source>
        <dbReference type="SAM" id="MobiDB-lite"/>
    </source>
</evidence>
<dbReference type="GO" id="GO:0005737">
    <property type="term" value="C:cytoplasm"/>
    <property type="evidence" value="ECO:0007669"/>
    <property type="project" value="TreeGrafter"/>
</dbReference>
<evidence type="ECO:0000256" key="1">
    <source>
        <dbReference type="ARBA" id="ARBA00009059"/>
    </source>
</evidence>
<sequence>MPSPKRKSETETEGEIVAAKKAKMGDAPRNDHVSSPAVTQAEAAPDSHIDPEAAIKYWSSTEPTVNGVLGGFPEVSKADLQGSSNFLAKLRRQSKQHPPGKKLTRAVDCGAGIGRVTEGFLRNVAETVDVVEPVREFTDKIQQMEGIGDIYNIGLEAWHPERDGQGPYDLIWIQWCIGQLTDAQSVELLQRLPAVLSPGGWIVVKENLSNHHLGEDVYDETDSSVTRTDDKFRKLFERTGLKLVSTELQKGFPKGLYPVRAYALQPPG</sequence>
<dbReference type="PIRSF" id="PIRSF016958">
    <property type="entry name" value="DUF858_MeTrfase_lik"/>
    <property type="match status" value="1"/>
</dbReference>
<reference evidence="14" key="1">
    <citation type="journal article" date="2020" name="Stud. Mycol.">
        <title>101 Dothideomycetes genomes: a test case for predicting lifestyles and emergence of pathogens.</title>
        <authorList>
            <person name="Haridas S."/>
            <person name="Albert R."/>
            <person name="Binder M."/>
            <person name="Bloem J."/>
            <person name="Labutti K."/>
            <person name="Salamov A."/>
            <person name="Andreopoulos B."/>
            <person name="Baker S."/>
            <person name="Barry K."/>
            <person name="Bills G."/>
            <person name="Bluhm B."/>
            <person name="Cannon C."/>
            <person name="Castanera R."/>
            <person name="Culley D."/>
            <person name="Daum C."/>
            <person name="Ezra D."/>
            <person name="Gonzalez J."/>
            <person name="Henrissat B."/>
            <person name="Kuo A."/>
            <person name="Liang C."/>
            <person name="Lipzen A."/>
            <person name="Lutzoni F."/>
            <person name="Magnuson J."/>
            <person name="Mondo S."/>
            <person name="Nolan M."/>
            <person name="Ohm R."/>
            <person name="Pangilinan J."/>
            <person name="Park H.-J."/>
            <person name="Ramirez L."/>
            <person name="Alfaro M."/>
            <person name="Sun H."/>
            <person name="Tritt A."/>
            <person name="Yoshinaga Y."/>
            <person name="Zwiers L.-H."/>
            <person name="Turgeon B."/>
            <person name="Goodwin S."/>
            <person name="Spatafora J."/>
            <person name="Crous P."/>
            <person name="Grigoriev I."/>
        </authorList>
    </citation>
    <scope>NUCLEOTIDE SEQUENCE</scope>
    <source>
        <strain evidence="14">CBS 116005</strain>
    </source>
</reference>
<evidence type="ECO:0000256" key="9">
    <source>
        <dbReference type="ARBA" id="ARBA00047885"/>
    </source>
</evidence>
<feature type="binding site" evidence="12">
    <location>
        <position position="174"/>
    </location>
    <ligand>
        <name>S-adenosyl-L-methionine</name>
        <dbReference type="ChEBI" id="CHEBI:59789"/>
    </ligand>
</feature>
<dbReference type="Pfam" id="PF05891">
    <property type="entry name" value="Methyltransf_PK"/>
    <property type="match status" value="1"/>
</dbReference>
<keyword evidence="2" id="KW-0489">Methyltransferase</keyword>